<accession>A0A420HDJ2</accession>
<comment type="caution">
    <text evidence="1">The sequence shown here is derived from an EMBL/GenBank/DDBJ whole genome shotgun (WGS) entry which is preliminary data.</text>
</comment>
<name>A0A420HDJ2_9PEZI</name>
<dbReference type="AlphaFoldDB" id="A0A420HDJ2"/>
<dbReference type="EMBL" id="MCBR01020321">
    <property type="protein sequence ID" value="RKF55514.1"/>
    <property type="molecule type" value="Genomic_DNA"/>
</dbReference>
<dbReference type="Proteomes" id="UP000285405">
    <property type="component" value="Unassembled WGS sequence"/>
</dbReference>
<organism evidence="1 2">
    <name type="scientific">Golovinomyces cichoracearum</name>
    <dbReference type="NCBI Taxonomy" id="62708"/>
    <lineage>
        <taxon>Eukaryota</taxon>
        <taxon>Fungi</taxon>
        <taxon>Dikarya</taxon>
        <taxon>Ascomycota</taxon>
        <taxon>Pezizomycotina</taxon>
        <taxon>Leotiomycetes</taxon>
        <taxon>Erysiphales</taxon>
        <taxon>Erysiphaceae</taxon>
        <taxon>Golovinomyces</taxon>
    </lineage>
</organism>
<evidence type="ECO:0000313" key="1">
    <source>
        <dbReference type="EMBL" id="RKF55514.1"/>
    </source>
</evidence>
<reference evidence="1 2" key="1">
    <citation type="journal article" date="2018" name="BMC Genomics">
        <title>Comparative genome analyses reveal sequence features reflecting distinct modes of host-adaptation between dicot and monocot powdery mildew.</title>
        <authorList>
            <person name="Wu Y."/>
            <person name="Ma X."/>
            <person name="Pan Z."/>
            <person name="Kale S.D."/>
            <person name="Song Y."/>
            <person name="King H."/>
            <person name="Zhang Q."/>
            <person name="Presley C."/>
            <person name="Deng X."/>
            <person name="Wei C.I."/>
            <person name="Xiao S."/>
        </authorList>
    </citation>
    <scope>NUCLEOTIDE SEQUENCE [LARGE SCALE GENOMIC DNA]</scope>
    <source>
        <strain evidence="1">UCSC1</strain>
    </source>
</reference>
<protein>
    <submittedName>
        <fullName evidence="1">Uncharacterized protein</fullName>
    </submittedName>
</protein>
<proteinExistence type="predicted"/>
<gene>
    <name evidence="1" type="ORF">GcC1_203022</name>
</gene>
<sequence>MLVTPDSIFTPDHNQQDINSFAKSAQGKDNKIQCCRGYPNALKNPKNGYASTEFGTTLRK</sequence>
<evidence type="ECO:0000313" key="2">
    <source>
        <dbReference type="Proteomes" id="UP000285405"/>
    </source>
</evidence>